<dbReference type="AlphaFoldDB" id="A0A814TG18"/>
<dbReference type="EMBL" id="CAJNOK010005106">
    <property type="protein sequence ID" value="CAF0960431.1"/>
    <property type="molecule type" value="Genomic_DNA"/>
</dbReference>
<accession>A0A814TG18</accession>
<dbReference type="EMBL" id="CAJOBA010005111">
    <property type="protein sequence ID" value="CAF3733322.1"/>
    <property type="molecule type" value="Genomic_DNA"/>
</dbReference>
<feature type="non-terminal residue" evidence="3">
    <location>
        <position position="92"/>
    </location>
</feature>
<sequence>MPLVNPLVSSKNPRQAERKPLYREANESTVHIRRSDESLSLVESSYLSGKSIDNNPVISKRVQALDSFRGLANKVMIFVNYDGGGYWFFHHA</sequence>
<dbReference type="Proteomes" id="UP000677228">
    <property type="component" value="Unassembled WGS sequence"/>
</dbReference>
<dbReference type="OrthoDB" id="2149840at2759"/>
<organism evidence="3 6">
    <name type="scientific">Didymodactylos carnosus</name>
    <dbReference type="NCBI Taxonomy" id="1234261"/>
    <lineage>
        <taxon>Eukaryota</taxon>
        <taxon>Metazoa</taxon>
        <taxon>Spiralia</taxon>
        <taxon>Gnathifera</taxon>
        <taxon>Rotifera</taxon>
        <taxon>Eurotatoria</taxon>
        <taxon>Bdelloidea</taxon>
        <taxon>Philodinida</taxon>
        <taxon>Philodinidae</taxon>
        <taxon>Didymodactylos</taxon>
    </lineage>
</organism>
<gene>
    <name evidence="3" type="ORF">GPM918_LOCUS21674</name>
    <name evidence="2" type="ORF">OVA965_LOCUS12607</name>
    <name evidence="5" type="ORF">SRO942_LOCUS21671</name>
    <name evidence="4" type="ORF">TMI583_LOCUS12611</name>
</gene>
<dbReference type="Proteomes" id="UP000682733">
    <property type="component" value="Unassembled WGS sequence"/>
</dbReference>
<evidence type="ECO:0000313" key="2">
    <source>
        <dbReference type="EMBL" id="CAF0960431.1"/>
    </source>
</evidence>
<proteinExistence type="predicted"/>
<dbReference type="EMBL" id="CAJOBC010007199">
    <property type="protein sequence ID" value="CAF3924471.1"/>
    <property type="molecule type" value="Genomic_DNA"/>
</dbReference>
<dbReference type="Proteomes" id="UP000663829">
    <property type="component" value="Unassembled WGS sequence"/>
</dbReference>
<dbReference type="EMBL" id="CAJNOQ010007199">
    <property type="protein sequence ID" value="CAF1160896.1"/>
    <property type="molecule type" value="Genomic_DNA"/>
</dbReference>
<keyword evidence="6" id="KW-1185">Reference proteome</keyword>
<reference evidence="3" key="1">
    <citation type="submission" date="2021-02" db="EMBL/GenBank/DDBJ databases">
        <authorList>
            <person name="Nowell W R."/>
        </authorList>
    </citation>
    <scope>NUCLEOTIDE SEQUENCE</scope>
</reference>
<comment type="caution">
    <text evidence="3">The sequence shown here is derived from an EMBL/GenBank/DDBJ whole genome shotgun (WGS) entry which is preliminary data.</text>
</comment>
<protein>
    <submittedName>
        <fullName evidence="3">Uncharacterized protein</fullName>
    </submittedName>
</protein>
<name>A0A814TG18_9BILA</name>
<evidence type="ECO:0000313" key="6">
    <source>
        <dbReference type="Proteomes" id="UP000663829"/>
    </source>
</evidence>
<evidence type="ECO:0000313" key="4">
    <source>
        <dbReference type="EMBL" id="CAF3733322.1"/>
    </source>
</evidence>
<evidence type="ECO:0000313" key="5">
    <source>
        <dbReference type="EMBL" id="CAF3924471.1"/>
    </source>
</evidence>
<feature type="region of interest" description="Disordered" evidence="1">
    <location>
        <begin position="1"/>
        <end position="29"/>
    </location>
</feature>
<evidence type="ECO:0000313" key="3">
    <source>
        <dbReference type="EMBL" id="CAF1160896.1"/>
    </source>
</evidence>
<dbReference type="Proteomes" id="UP000681722">
    <property type="component" value="Unassembled WGS sequence"/>
</dbReference>
<feature type="compositionally biased region" description="Basic and acidic residues" evidence="1">
    <location>
        <begin position="14"/>
        <end position="26"/>
    </location>
</feature>
<evidence type="ECO:0000256" key="1">
    <source>
        <dbReference type="SAM" id="MobiDB-lite"/>
    </source>
</evidence>